<keyword evidence="7 13" id="KW-0547">Nucleotide-binding</keyword>
<dbReference type="PROSITE" id="PS00108">
    <property type="entry name" value="PROTEIN_KINASE_ST"/>
    <property type="match status" value="1"/>
</dbReference>
<dbReference type="PANTHER" id="PTHR24347">
    <property type="entry name" value="SERINE/THREONINE-PROTEIN KINASE"/>
    <property type="match status" value="1"/>
</dbReference>
<evidence type="ECO:0000256" key="1">
    <source>
        <dbReference type="ARBA" id="ARBA00001674"/>
    </source>
</evidence>
<evidence type="ECO:0000259" key="15">
    <source>
        <dbReference type="PROSITE" id="PS50011"/>
    </source>
</evidence>
<keyword evidence="4 14" id="KW-0723">Serine/threonine-protein kinase</keyword>
<dbReference type="PRINTS" id="PR01049">
    <property type="entry name" value="PHOSPHBKNASE"/>
</dbReference>
<dbReference type="InterPro" id="IPR017441">
    <property type="entry name" value="Protein_kinase_ATP_BS"/>
</dbReference>
<dbReference type="GO" id="GO:0005964">
    <property type="term" value="C:phosphorylase kinase complex"/>
    <property type="evidence" value="ECO:0007669"/>
    <property type="project" value="InterPro"/>
</dbReference>
<dbReference type="Pfam" id="PF00069">
    <property type="entry name" value="Pkinase"/>
    <property type="match status" value="1"/>
</dbReference>
<evidence type="ECO:0000256" key="13">
    <source>
        <dbReference type="PROSITE-ProRule" id="PRU10141"/>
    </source>
</evidence>
<dbReference type="FunFam" id="3.30.200.20:FF:000138">
    <property type="entry name" value="Phosphorylase b kinase gamma catalytic chain, liver/testis"/>
    <property type="match status" value="1"/>
</dbReference>
<comment type="subunit">
    <text evidence="12">Hexadecamer of 4 heterotetramers, each composed of alpha, beta, gamma, and delta subunits. Alpha (PHKA1 or PHKA2) and beta (PHKB) are regulatory subunits, gamma (PHKG1 or PHKG2) is the catalytic subunit, and delta is calmodulin.</text>
</comment>
<feature type="binding site" evidence="13">
    <location>
        <position position="55"/>
    </location>
    <ligand>
        <name>ATP</name>
        <dbReference type="ChEBI" id="CHEBI:30616"/>
    </ligand>
</feature>
<keyword evidence="8" id="KW-0418">Kinase</keyword>
<keyword evidence="6" id="KW-0808">Transferase</keyword>
<dbReference type="EC" id="2.7.11.19" evidence="3"/>
<evidence type="ECO:0000256" key="9">
    <source>
        <dbReference type="ARBA" id="ARBA00022840"/>
    </source>
</evidence>
<evidence type="ECO:0000256" key="14">
    <source>
        <dbReference type="RuleBase" id="RU000304"/>
    </source>
</evidence>
<dbReference type="GO" id="GO:0005977">
    <property type="term" value="P:glycogen metabolic process"/>
    <property type="evidence" value="ECO:0007669"/>
    <property type="project" value="UniProtKB-KW"/>
</dbReference>
<evidence type="ECO:0000256" key="4">
    <source>
        <dbReference type="ARBA" id="ARBA00022527"/>
    </source>
</evidence>
<evidence type="ECO:0000256" key="10">
    <source>
        <dbReference type="ARBA" id="ARBA00022860"/>
    </source>
</evidence>
<proteinExistence type="inferred from homology"/>
<evidence type="ECO:0000256" key="5">
    <source>
        <dbReference type="ARBA" id="ARBA00022600"/>
    </source>
</evidence>
<evidence type="ECO:0000256" key="8">
    <source>
        <dbReference type="ARBA" id="ARBA00022777"/>
    </source>
</evidence>
<dbReference type="Gene3D" id="1.10.510.10">
    <property type="entry name" value="Transferase(Phosphotransferase) domain 1"/>
    <property type="match status" value="1"/>
</dbReference>
<dbReference type="AlphaFoldDB" id="A0A5S6QJ51"/>
<evidence type="ECO:0000313" key="16">
    <source>
        <dbReference type="Proteomes" id="UP000046395"/>
    </source>
</evidence>
<dbReference type="Gene3D" id="3.30.200.20">
    <property type="entry name" value="Phosphorylase Kinase, domain 1"/>
    <property type="match status" value="1"/>
</dbReference>
<dbReference type="SUPFAM" id="SSF56112">
    <property type="entry name" value="Protein kinase-like (PK-like)"/>
    <property type="match status" value="1"/>
</dbReference>
<comment type="catalytic activity">
    <reaction evidence="1">
        <text>2 ATP + phosphorylase b = 2 ADP + phosphorylase a.</text>
        <dbReference type="EC" id="2.7.11.19"/>
    </reaction>
</comment>
<dbReference type="InterPro" id="IPR008271">
    <property type="entry name" value="Ser/Thr_kinase_AS"/>
</dbReference>
<evidence type="ECO:0000256" key="3">
    <source>
        <dbReference type="ARBA" id="ARBA00012432"/>
    </source>
</evidence>
<sequence length="416" mass="47631">MPPTAPGVPADGDSPKDQSCDFYNNYDCKEVLGKGMSSTVRRCVRFSTGEEYAVKIIDLSSEKATAEQVRELRDSTLREIKILKMFSGHKNIISLQDFYEMPSFLFIVFELAKGGELFDYLTRVVTCSEKKTRYIMKQLFEAVAAMHEKNIVHRDIKLENILMLDDERLKLTDFGFAFDLSGGRVLRDLCGTPGYLAPEVLRTSMYDDVEGYGLEVDMWACGVIMYTLLCGYAPFYHKRQIYMLRAISEGRYEFRSPEWDEVSEAAKDLIRRMLDVEPKKRITAIQALGHSFFQQVIPEEGVKLVSVFDAKKKFRLTIVQVRLLVRLLRIRLVPVLVSVAAVQVNPYATRKIRKAIDALAFRVYGHWVKKGREQFRDALFGNVVKCDMERFRKKPTDENQQNDLAAPVTVPVVQPG</sequence>
<dbReference type="GO" id="GO:0005516">
    <property type="term" value="F:calmodulin binding"/>
    <property type="evidence" value="ECO:0007669"/>
    <property type="project" value="UniProtKB-KW"/>
</dbReference>
<keyword evidence="11" id="KW-0119">Carbohydrate metabolism</keyword>
<dbReference type="PROSITE" id="PS00107">
    <property type="entry name" value="PROTEIN_KINASE_ATP"/>
    <property type="match status" value="1"/>
</dbReference>
<name>A0A5S6QJ51_TRIMR</name>
<evidence type="ECO:0000256" key="12">
    <source>
        <dbReference type="ARBA" id="ARBA00025890"/>
    </source>
</evidence>
<reference evidence="17" key="3">
    <citation type="submission" date="2019-12" db="UniProtKB">
        <authorList>
            <consortium name="WormBaseParasite"/>
        </authorList>
    </citation>
    <scope>IDENTIFICATION</scope>
</reference>
<evidence type="ECO:0000256" key="6">
    <source>
        <dbReference type="ARBA" id="ARBA00022679"/>
    </source>
</evidence>
<evidence type="ECO:0000256" key="11">
    <source>
        <dbReference type="ARBA" id="ARBA00023277"/>
    </source>
</evidence>
<keyword evidence="9 13" id="KW-0067">ATP-binding</keyword>
<dbReference type="WBParaSite" id="TMUE_2000007228.1">
    <property type="protein sequence ID" value="TMUE_2000007228.1"/>
    <property type="gene ID" value="WBGene00288359"/>
</dbReference>
<accession>A0A5S6QJ51</accession>
<dbReference type="STRING" id="70415.A0A5S6QJ51"/>
<comment type="similarity">
    <text evidence="14">Belongs to the protein kinase superfamily.</text>
</comment>
<dbReference type="SMART" id="SM00220">
    <property type="entry name" value="S_TKc"/>
    <property type="match status" value="1"/>
</dbReference>
<reference evidence="16" key="1">
    <citation type="submission" date="2013-11" db="EMBL/GenBank/DDBJ databases">
        <authorList>
            <person name="Aslett M."/>
        </authorList>
    </citation>
    <scope>NUCLEOTIDE SEQUENCE [LARGE SCALE GENOMIC DNA]</scope>
    <source>
        <strain evidence="16">Edinburgh</strain>
    </source>
</reference>
<dbReference type="Proteomes" id="UP000046395">
    <property type="component" value="Unassembled WGS sequence"/>
</dbReference>
<evidence type="ECO:0000313" key="17">
    <source>
        <dbReference type="WBParaSite" id="TMUE_2000007228.1"/>
    </source>
</evidence>
<reference evidence="16" key="2">
    <citation type="submission" date="2014-03" db="EMBL/GenBank/DDBJ databases">
        <title>The whipworm genome and dual-species transcriptomics of an intimate host-pathogen interaction.</title>
        <authorList>
            <person name="Foth B.J."/>
            <person name="Tsai I.J."/>
            <person name="Reid A.J."/>
            <person name="Bancroft A.J."/>
            <person name="Nichol S."/>
            <person name="Tracey A."/>
            <person name="Holroyd N."/>
            <person name="Cotton J.A."/>
            <person name="Stanley E.J."/>
            <person name="Zarowiecki M."/>
            <person name="Liu J.Z."/>
            <person name="Huckvale T."/>
            <person name="Cooper P.J."/>
            <person name="Grencis R.K."/>
            <person name="Berriman M."/>
        </authorList>
    </citation>
    <scope>NUCLEOTIDE SEQUENCE [LARGE SCALE GENOMIC DNA]</scope>
    <source>
        <strain evidence="16">Edinburgh</strain>
    </source>
</reference>
<keyword evidence="10" id="KW-0112">Calmodulin-binding</keyword>
<dbReference type="PROSITE" id="PS50011">
    <property type="entry name" value="PROTEIN_KINASE_DOM"/>
    <property type="match status" value="1"/>
</dbReference>
<comment type="cofactor">
    <cofactor evidence="2">
        <name>Mg(2+)</name>
        <dbReference type="ChEBI" id="CHEBI:18420"/>
    </cofactor>
</comment>
<dbReference type="InterPro" id="IPR011009">
    <property type="entry name" value="Kinase-like_dom_sf"/>
</dbReference>
<protein>
    <recommendedName>
        <fullName evidence="3">phosphorylase kinase</fullName>
        <ecNumber evidence="3">2.7.11.19</ecNumber>
    </recommendedName>
</protein>
<dbReference type="GO" id="GO:0005524">
    <property type="term" value="F:ATP binding"/>
    <property type="evidence" value="ECO:0007669"/>
    <property type="project" value="UniProtKB-UniRule"/>
</dbReference>
<evidence type="ECO:0000256" key="2">
    <source>
        <dbReference type="ARBA" id="ARBA00001946"/>
    </source>
</evidence>
<organism evidence="16 17">
    <name type="scientific">Trichuris muris</name>
    <name type="common">Mouse whipworm</name>
    <dbReference type="NCBI Taxonomy" id="70415"/>
    <lineage>
        <taxon>Eukaryota</taxon>
        <taxon>Metazoa</taxon>
        <taxon>Ecdysozoa</taxon>
        <taxon>Nematoda</taxon>
        <taxon>Enoplea</taxon>
        <taxon>Dorylaimia</taxon>
        <taxon>Trichinellida</taxon>
        <taxon>Trichuridae</taxon>
        <taxon>Trichuris</taxon>
    </lineage>
</organism>
<evidence type="ECO:0000256" key="7">
    <source>
        <dbReference type="ARBA" id="ARBA00022741"/>
    </source>
</evidence>
<dbReference type="WBParaSite" id="TMUE_2000007228.2">
    <property type="protein sequence ID" value="TMUE_2000007228.2"/>
    <property type="gene ID" value="WBGene00288359"/>
</dbReference>
<keyword evidence="16" id="KW-1185">Reference proteome</keyword>
<dbReference type="FunFam" id="1.10.510.10:FF:000571">
    <property type="entry name" value="Maternal embryonic leucine zipper kinase"/>
    <property type="match status" value="1"/>
</dbReference>
<dbReference type="InterPro" id="IPR000719">
    <property type="entry name" value="Prot_kinase_dom"/>
</dbReference>
<dbReference type="InterPro" id="IPR002291">
    <property type="entry name" value="Phosph_kin_gamma"/>
</dbReference>
<dbReference type="GO" id="GO:0004689">
    <property type="term" value="F:phosphorylase kinase activity"/>
    <property type="evidence" value="ECO:0007669"/>
    <property type="project" value="UniProtKB-EC"/>
</dbReference>
<feature type="domain" description="Protein kinase" evidence="15">
    <location>
        <begin position="26"/>
        <end position="293"/>
    </location>
</feature>
<keyword evidence="5" id="KW-0321">Glycogen metabolism</keyword>